<evidence type="ECO:0000313" key="1">
    <source>
        <dbReference type="EMBL" id="AKQ08138.1"/>
    </source>
</evidence>
<dbReference type="OrthoDB" id="20593at10239"/>
<proteinExistence type="predicted"/>
<dbReference type="EMBL" id="KT222942">
    <property type="protein sequence ID" value="AKQ08138.1"/>
    <property type="molecule type" value="Genomic_DNA"/>
</dbReference>
<reference evidence="1 2" key="1">
    <citation type="submission" date="2015-06" db="EMBL/GenBank/DDBJ databases">
        <authorList>
            <person name="Feeney M.S."/>
            <person name="Mageeney C.M."/>
            <person name="Perl A.L."/>
            <person name="Chen J.E."/>
            <person name="Kelley R.A."/>
            <person name="Taylor D.H."/>
            <person name="Marzillier J.Y."/>
            <person name="Kenna M.A."/>
            <person name="Ware V.C."/>
            <person name="Serrano M.G."/>
            <person name="Buck G."/>
            <person name="Lee V."/>
            <person name="Wang Y."/>
            <person name="Carvalho R."/>
            <person name="Voegtly L."/>
            <person name="Shi R."/>
            <person name="Duckworth R."/>
            <person name="Johnson A."/>
            <person name="Loviza R."/>
            <person name="Walstead R."/>
            <person name="Shah Z."/>
            <person name="Kiflezghi M."/>
            <person name="Wade K."/>
            <person name="Delesalle V.A."/>
            <person name="Bradley K.W."/>
            <person name="Asai D.J."/>
            <person name="Bowman C.A."/>
            <person name="Russell D.A."/>
            <person name="Pope W.H."/>
            <person name="Jacobs-Sera D."/>
            <person name="Hendrix R.W."/>
            <person name="Hatfull G.F."/>
        </authorList>
    </citation>
    <scope>NUCLEOTIDE SEQUENCE [LARGE SCALE GENOMIC DNA]</scope>
</reference>
<dbReference type="KEGG" id="vg:26795515"/>
<sequence>MSTMSNVFDSLMRRADGLMDRACLTGFTGYAHGALSSAQRAMSTASDAYETVEAWRMVTDAEDLLARMLRGADVTRWGVVR</sequence>
<evidence type="ECO:0000313" key="2">
    <source>
        <dbReference type="Proteomes" id="UP000204011"/>
    </source>
</evidence>
<gene>
    <name evidence="1" type="ORF">SEA_DUSK_141</name>
</gene>
<dbReference type="RefSeq" id="YP_009224407.1">
    <property type="nucleotide sequence ID" value="NC_029079.1"/>
</dbReference>
<name>A0A0H4TIF5_9CAUD</name>
<dbReference type="GeneID" id="26795515"/>
<protein>
    <submittedName>
        <fullName evidence="1">Uncharacterized protein</fullName>
    </submittedName>
</protein>
<organism evidence="1 2">
    <name type="scientific">Mycobacterium phage Dusk</name>
    <dbReference type="NCBI Taxonomy" id="1679524"/>
    <lineage>
        <taxon>Viruses</taxon>
        <taxon>Duplodnaviria</taxon>
        <taxon>Heunggongvirae</taxon>
        <taxon>Uroviricota</taxon>
        <taxon>Caudoviricetes</taxon>
        <taxon>Kostyavirus</taxon>
        <taxon>Kostyavirus toto</taxon>
    </lineage>
</organism>
<dbReference type="Proteomes" id="UP000204011">
    <property type="component" value="Segment"/>
</dbReference>
<accession>A0A0H4TIF5</accession>